<dbReference type="AlphaFoldDB" id="A0A6G7XJ02"/>
<reference evidence="2 3" key="1">
    <citation type="submission" date="2020-03" db="EMBL/GenBank/DDBJ databases">
        <title>Leucobacter sp. nov., isolated from beetles.</title>
        <authorList>
            <person name="Hyun D.-W."/>
            <person name="Bae J.-W."/>
        </authorList>
    </citation>
    <scope>NUCLEOTIDE SEQUENCE [LARGE SCALE GENOMIC DNA]</scope>
    <source>
        <strain evidence="2 3">HDW9C</strain>
    </source>
</reference>
<evidence type="ECO:0008006" key="4">
    <source>
        <dbReference type="Google" id="ProtNLM"/>
    </source>
</evidence>
<evidence type="ECO:0000313" key="2">
    <source>
        <dbReference type="EMBL" id="QIK64594.1"/>
    </source>
</evidence>
<dbReference type="Gene3D" id="3.30.420.240">
    <property type="match status" value="1"/>
</dbReference>
<keyword evidence="3" id="KW-1185">Reference proteome</keyword>
<organism evidence="2 3">
    <name type="scientific">Leucobacter viscericola</name>
    <dbReference type="NCBI Taxonomy" id="2714935"/>
    <lineage>
        <taxon>Bacteria</taxon>
        <taxon>Bacillati</taxon>
        <taxon>Actinomycetota</taxon>
        <taxon>Actinomycetes</taxon>
        <taxon>Micrococcales</taxon>
        <taxon>Microbacteriaceae</taxon>
        <taxon>Leucobacter</taxon>
    </lineage>
</organism>
<evidence type="ECO:0000313" key="3">
    <source>
        <dbReference type="Proteomes" id="UP000502677"/>
    </source>
</evidence>
<evidence type="ECO:0000313" key="1">
    <source>
        <dbReference type="EMBL" id="QIK64521.1"/>
    </source>
</evidence>
<dbReference type="EMBL" id="CP049863">
    <property type="protein sequence ID" value="QIK64521.1"/>
    <property type="molecule type" value="Genomic_DNA"/>
</dbReference>
<dbReference type="KEGG" id="lvi:G7068_15860"/>
<protein>
    <recommendedName>
        <fullName evidence="4">Terminase</fullName>
    </recommendedName>
</protein>
<dbReference type="Gene3D" id="3.40.50.300">
    <property type="entry name" value="P-loop containing nucleotide triphosphate hydrolases"/>
    <property type="match status" value="1"/>
</dbReference>
<dbReference type="InterPro" id="IPR027417">
    <property type="entry name" value="P-loop_NTPase"/>
</dbReference>
<name>A0A6G7XJ02_9MICO</name>
<sequence length="560" mass="61873">MTNSTQLSLHPAVYDGALAEMRRKAKNRLYQRDFAAWQYDILGERTYAKMAEISQSVLTTPKMRALVKSANGTAKTFQAARWAMWWITAFDPRESLVIATAPTLRQVEKGVFSYIKNSYGAVKASAMQRNEPMPWPGWISEQNEWKHIPSAGGSETLALASVPGAADAVSTFQGLRKESGRNLILLDEAGGVSADIFTAIEALMTSGEARMGGIGNPDRRATPFYDGFNDPVLASEYDLHTISAYDLPTMTGEIVYPEDLEKNERMMRGLTSRKWIEHKQRVWIRNGKKEARFLAKVEGQFPGETDNAFFSEDDIVAAQERELPASGEPPIMGVDLAAMGDDESVVYVNRGGIARIFDEEITYVDGVDEDGQEIRRTTSGVWSKEDEVSSARRIHAIANHIGATEVRLDAAGLGGGVATMLMRLEEFAEAEYVVIRVIGSASSTDKAKWVRARDENHDDLRLKLRMKEIDLDPTDKILKDQMLAVTQDSDNHGALKITPKKLMRSEMHGSPDRLDALIYAVIDTSALTAPPLGEVEVGDVVRVDPFELLNVARMGAGMPI</sequence>
<dbReference type="KEGG" id="lvi:G7068_16225"/>
<gene>
    <name evidence="1" type="ORF">G7068_15860</name>
    <name evidence="2" type="ORF">G7068_16225</name>
</gene>
<proteinExistence type="predicted"/>
<accession>A0A6G7XJ02</accession>
<dbReference type="EMBL" id="CP049863">
    <property type="protein sequence ID" value="QIK64594.1"/>
    <property type="molecule type" value="Genomic_DNA"/>
</dbReference>
<dbReference type="RefSeq" id="WP_166292853.1">
    <property type="nucleotide sequence ID" value="NZ_CP049863.1"/>
</dbReference>
<dbReference type="Proteomes" id="UP000502677">
    <property type="component" value="Chromosome"/>
</dbReference>